<evidence type="ECO:0008006" key="5">
    <source>
        <dbReference type="Google" id="ProtNLM"/>
    </source>
</evidence>
<evidence type="ECO:0000259" key="1">
    <source>
        <dbReference type="Pfam" id="PF03435"/>
    </source>
</evidence>
<dbReference type="AlphaFoldDB" id="A0A0B1Z6I2"/>
<sequence>MKHQVPFTGHLVFIGFGSIARATLPLLLGQDDIEVQQITVIAPVIEQNIWFKERGIQFICEALTEQNFAQTLDRFVQPGDFIVNLSVEVSSLAVIAYASDKGALYLDTCVEPWAGGYNDPQLDLSHRTNYALRYQVLDLRKRLGRGPTAVVAHGANPGLITHLLKAGLMELAVQLGHPLPEAGEGIDWARLCMGLGIKVIHFAERDTQCSQRLKEDDEFVNTWSVHGFISEGSQPAELGWGSHERTWPSFARRHRFGSRNAIYLERPSASVLVKTWTPLGGPCLGMMITHHETASTADLLTVKDQRKLIYRPTLHYAYHPCNDALLSVHELIGRGWQTQTRQRILNGEIDSGGVDALGVLLMGHDWNAYWFGSLLSIDEARALVPFNNATSLQVAAGVLSGIVWAVEHPDRGIVEPEQMDYERVLEIARPYLGTLVGQRTDWTPSGASPKPTAQESAQDWQFAHFTRF</sequence>
<evidence type="ECO:0000313" key="4">
    <source>
        <dbReference type="Proteomes" id="UP000030949"/>
    </source>
</evidence>
<dbReference type="Proteomes" id="UP000030949">
    <property type="component" value="Unassembled WGS sequence"/>
</dbReference>
<accession>A0A0B1Z6I2</accession>
<dbReference type="InterPro" id="IPR005097">
    <property type="entry name" value="Sacchrp_dh_NADP-bd"/>
</dbReference>
<reference evidence="4" key="1">
    <citation type="submission" date="2015-03" db="EMBL/GenBank/DDBJ databases">
        <title>Pseudomonas frederiksbergensis hydrocarbon degrader.</title>
        <authorList>
            <person name="Brown L.M."/>
            <person name="Ruiz O.N."/>
            <person name="Mueller S."/>
            <person name="Gunasekera T.S."/>
        </authorList>
    </citation>
    <scope>NUCLEOTIDE SEQUENCE [LARGE SCALE GENOMIC DNA]</scope>
    <source>
        <strain evidence="4">SI8</strain>
    </source>
</reference>
<proteinExistence type="predicted"/>
<evidence type="ECO:0000313" key="3">
    <source>
        <dbReference type="EMBL" id="KHK66190.1"/>
    </source>
</evidence>
<protein>
    <recommendedName>
        <fullName evidence="5">Homospermidine synthase</fullName>
    </recommendedName>
</protein>
<feature type="domain" description="Saccharopine dehydrogenase NADP binding" evidence="1">
    <location>
        <begin position="12"/>
        <end position="150"/>
    </location>
</feature>
<dbReference type="Pfam" id="PF16653">
    <property type="entry name" value="Sacchrp_dh_C"/>
    <property type="match status" value="1"/>
</dbReference>
<organism evidence="3 4">
    <name type="scientific">Pseudomonas frederiksbergensis</name>
    <dbReference type="NCBI Taxonomy" id="104087"/>
    <lineage>
        <taxon>Bacteria</taxon>
        <taxon>Pseudomonadati</taxon>
        <taxon>Pseudomonadota</taxon>
        <taxon>Gammaproteobacteria</taxon>
        <taxon>Pseudomonadales</taxon>
        <taxon>Pseudomonadaceae</taxon>
        <taxon>Pseudomonas</taxon>
    </lineage>
</organism>
<evidence type="ECO:0000259" key="2">
    <source>
        <dbReference type="Pfam" id="PF16653"/>
    </source>
</evidence>
<feature type="domain" description="Saccharopine dehydrogenase-like C-terminal" evidence="2">
    <location>
        <begin position="154"/>
        <end position="437"/>
    </location>
</feature>
<comment type="caution">
    <text evidence="3">The sequence shown here is derived from an EMBL/GenBank/DDBJ whole genome shotgun (WGS) entry which is preliminary data.</text>
</comment>
<dbReference type="InterPro" id="IPR023181">
    <property type="entry name" value="Homospermid_syn-like_C"/>
</dbReference>
<dbReference type="RefSeq" id="WP_039589232.1">
    <property type="nucleotide sequence ID" value="NZ_JQGJ02000004.1"/>
</dbReference>
<dbReference type="EMBL" id="JQGJ01000002">
    <property type="protein sequence ID" value="KHK66190.1"/>
    <property type="molecule type" value="Genomic_DNA"/>
</dbReference>
<dbReference type="Pfam" id="PF03435">
    <property type="entry name" value="Sacchrp_dh_NADP"/>
    <property type="match status" value="1"/>
</dbReference>
<name>A0A0B1Z6I2_9PSED</name>
<dbReference type="Gene3D" id="3.30.360.30">
    <property type="entry name" value="homospermidine synthase like"/>
    <property type="match status" value="1"/>
</dbReference>
<dbReference type="OrthoDB" id="9767495at2"/>
<gene>
    <name evidence="3" type="ORF">JZ00_05280</name>
</gene>
<dbReference type="Gene3D" id="3.40.50.720">
    <property type="entry name" value="NAD(P)-binding Rossmann-like Domain"/>
    <property type="match status" value="1"/>
</dbReference>
<dbReference type="InterPro" id="IPR032095">
    <property type="entry name" value="Sacchrp_dh-like_C"/>
</dbReference>